<proteinExistence type="inferred from homology"/>
<comment type="subcellular location">
    <subcellularLocation>
        <location evidence="1">Periplasm</location>
    </subcellularLocation>
</comment>
<evidence type="ECO:0000313" key="5">
    <source>
        <dbReference type="EMBL" id="ABP70048.1"/>
    </source>
</evidence>
<dbReference type="PANTHER" id="PTHR43649">
    <property type="entry name" value="ARABINOSE-BINDING PROTEIN-RELATED"/>
    <property type="match status" value="1"/>
</dbReference>
<dbReference type="HOGENOM" id="CLU_027068_0_0_5"/>
<evidence type="ECO:0000256" key="1">
    <source>
        <dbReference type="ARBA" id="ARBA00004418"/>
    </source>
</evidence>
<sequence length="544" mass="58366">MEGPAAAGPRLQRAPDPGRPWEGAGASPRPPPSPDGTGETVASSPAGREPSGARRRCGSGSGHLPHALVLSSHGRGGRAGGAPHPGSFRWGEDAMKAMVPAMAATLALASGPLAGQELTFPPGEDDRFHWNSFETLREQDFSGQRLTILGPWLGPDRTLFNSVIAYFEAATGAAVTYNGSDNFEQQIVIDASAGSPPDIAIFPQPGLARDLASKGQLAPLDPSLGEWLRENYAAGDSWVNLGTFPGRDGQEALYGFFYKIDVKSLVWYVPENFADFGYEVPGTMEELLALSERMVEDGVTPWCIGLASGGATGWPATDWVEDMMLRINPPEVYDQWTLNEIPFDDPQVVAAIEEFGRFARDGRFVAGGPNAVAATDFRDSPKGLFAAPTQCFMHKQASFIPSFFPEGTVIGEDADFFYLPAYESRDLGQPVLGAGTVFGITRDTPVARAFIDFLKTPIAHEVWMAQTGFLTPHTGVNTDVYGDPTLRKMGDILLEATTFRFDGSDLMPGAVGAGAFWTGMIDYMGGQPAETVAAGIQRTWDTFK</sequence>
<dbReference type="STRING" id="349102.Rsph17025_1147"/>
<comment type="similarity">
    <text evidence="2">Belongs to the bacterial solute-binding protein 1 family.</text>
</comment>
<accession>A4WRN4</accession>
<dbReference type="EMBL" id="CP000661">
    <property type="protein sequence ID" value="ABP70048.1"/>
    <property type="molecule type" value="Genomic_DNA"/>
</dbReference>
<evidence type="ECO:0000256" key="3">
    <source>
        <dbReference type="ARBA" id="ARBA00022448"/>
    </source>
</evidence>
<organism evidence="5">
    <name type="scientific">Cereibacter sphaeroides (strain ATCC 17025 / ATH 2.4.3)</name>
    <name type="common">Rhodobacter sphaeroides</name>
    <dbReference type="NCBI Taxonomy" id="349102"/>
    <lineage>
        <taxon>Bacteria</taxon>
        <taxon>Pseudomonadati</taxon>
        <taxon>Pseudomonadota</taxon>
        <taxon>Alphaproteobacteria</taxon>
        <taxon>Rhodobacterales</taxon>
        <taxon>Paracoccaceae</taxon>
        <taxon>Cereibacter</taxon>
    </lineage>
</organism>
<keyword evidence="3" id="KW-0813">Transport</keyword>
<name>A4WRN4_CERS5</name>
<protein>
    <submittedName>
        <fullName evidence="5">Extracellular solute-binding protein, family 1</fullName>
    </submittedName>
</protein>
<reference evidence="5" key="1">
    <citation type="submission" date="2007-04" db="EMBL/GenBank/DDBJ databases">
        <title>Complete sequence of chromosome of Rhodobacter sphaeroides ATCC 17025.</title>
        <authorList>
            <consortium name="US DOE Joint Genome Institute"/>
            <person name="Copeland A."/>
            <person name="Lucas S."/>
            <person name="Lapidus A."/>
            <person name="Barry K."/>
            <person name="Detter J.C."/>
            <person name="Glavina del Rio T."/>
            <person name="Hammon N."/>
            <person name="Israni S."/>
            <person name="Dalin E."/>
            <person name="Tice H."/>
            <person name="Pitluck S."/>
            <person name="Chertkov O."/>
            <person name="Brettin T."/>
            <person name="Bruce D."/>
            <person name="Han C."/>
            <person name="Schmutz J."/>
            <person name="Larimer F."/>
            <person name="Land M."/>
            <person name="Hauser L."/>
            <person name="Kyrpides N."/>
            <person name="Kim E."/>
            <person name="Richardson P."/>
            <person name="Mackenzie C."/>
            <person name="Choudhary M."/>
            <person name="Donohue T.J."/>
            <person name="Kaplan S."/>
        </authorList>
    </citation>
    <scope>NUCLEOTIDE SEQUENCE [LARGE SCALE GENOMIC DNA]</scope>
    <source>
        <strain evidence="5">ATCC 17025</strain>
    </source>
</reference>
<dbReference type="Pfam" id="PF01547">
    <property type="entry name" value="SBP_bac_1"/>
    <property type="match status" value="1"/>
</dbReference>
<dbReference type="AlphaFoldDB" id="A4WRN4"/>
<dbReference type="GO" id="GO:0042597">
    <property type="term" value="C:periplasmic space"/>
    <property type="evidence" value="ECO:0007669"/>
    <property type="project" value="UniProtKB-SubCell"/>
</dbReference>
<dbReference type="InterPro" id="IPR050490">
    <property type="entry name" value="Bact_solute-bd_prot1"/>
</dbReference>
<evidence type="ECO:0000256" key="4">
    <source>
        <dbReference type="SAM" id="MobiDB-lite"/>
    </source>
</evidence>
<dbReference type="SUPFAM" id="SSF53850">
    <property type="entry name" value="Periplasmic binding protein-like II"/>
    <property type="match status" value="1"/>
</dbReference>
<dbReference type="PANTHER" id="PTHR43649:SF29">
    <property type="entry name" value="OSMOPROTECTIVE COMPOUNDS-BINDING PROTEIN GGTB"/>
    <property type="match status" value="1"/>
</dbReference>
<dbReference type="KEGG" id="rsq:Rsph17025_1147"/>
<gene>
    <name evidence="5" type="ordered locus">Rsph17025_1147</name>
</gene>
<dbReference type="Gene3D" id="3.40.190.10">
    <property type="entry name" value="Periplasmic binding protein-like II"/>
    <property type="match status" value="2"/>
</dbReference>
<dbReference type="InterPro" id="IPR006059">
    <property type="entry name" value="SBP"/>
</dbReference>
<feature type="region of interest" description="Disordered" evidence="4">
    <location>
        <begin position="1"/>
        <end position="88"/>
    </location>
</feature>
<dbReference type="eggNOG" id="COG1653">
    <property type="taxonomic scope" value="Bacteria"/>
</dbReference>
<evidence type="ECO:0000256" key="2">
    <source>
        <dbReference type="ARBA" id="ARBA00008520"/>
    </source>
</evidence>